<reference evidence="2 3" key="1">
    <citation type="submission" date="2023-07" db="EMBL/GenBank/DDBJ databases">
        <title>Sorghum-associated microbial communities from plants grown in Nebraska, USA.</title>
        <authorList>
            <person name="Schachtman D."/>
        </authorList>
    </citation>
    <scope>NUCLEOTIDE SEQUENCE [LARGE SCALE GENOMIC DNA]</scope>
    <source>
        <strain evidence="2 3">BE143</strain>
    </source>
</reference>
<dbReference type="Pfam" id="PF13443">
    <property type="entry name" value="HTH_26"/>
    <property type="match status" value="1"/>
</dbReference>
<evidence type="ECO:0000313" key="3">
    <source>
        <dbReference type="Proteomes" id="UP001266807"/>
    </source>
</evidence>
<dbReference type="EMBL" id="JAVDUG010000005">
    <property type="protein sequence ID" value="MDR6779664.1"/>
    <property type="molecule type" value="Genomic_DNA"/>
</dbReference>
<dbReference type="PROSITE" id="PS50943">
    <property type="entry name" value="HTH_CROC1"/>
    <property type="match status" value="1"/>
</dbReference>
<dbReference type="SUPFAM" id="SSF47413">
    <property type="entry name" value="lambda repressor-like DNA-binding domains"/>
    <property type="match status" value="1"/>
</dbReference>
<gene>
    <name evidence="2" type="ORF">J2W98_003945</name>
</gene>
<dbReference type="InterPro" id="IPR001387">
    <property type="entry name" value="Cro/C1-type_HTH"/>
</dbReference>
<sequence length="83" mass="9394">MIRFTLEEMLKKREMSMYALSKSSGIRPNTIGQWATNDGVDVKSITIETLDRVCSVLDCQPGDLIKYIPQGAEESTEPKKEDR</sequence>
<keyword evidence="3" id="KW-1185">Reference proteome</keyword>
<dbReference type="Proteomes" id="UP001266807">
    <property type="component" value="Unassembled WGS sequence"/>
</dbReference>
<dbReference type="InterPro" id="IPR010982">
    <property type="entry name" value="Lambda_DNA-bd_dom_sf"/>
</dbReference>
<protein>
    <submittedName>
        <fullName evidence="2">Transcriptional regulator</fullName>
    </submittedName>
</protein>
<evidence type="ECO:0000259" key="1">
    <source>
        <dbReference type="PROSITE" id="PS50943"/>
    </source>
</evidence>
<dbReference type="PANTHER" id="PTHR37301:SF1">
    <property type="entry name" value="DNA-BINDING PROTEIN"/>
    <property type="match status" value="1"/>
</dbReference>
<name>A0ABU1QJ31_9BACL</name>
<dbReference type="RefSeq" id="WP_068941884.1">
    <property type="nucleotide sequence ID" value="NZ_JAVDUG010000005.1"/>
</dbReference>
<proteinExistence type="predicted"/>
<organism evidence="2 3">
    <name type="scientific">Paenibacillus peoriae</name>
    <dbReference type="NCBI Taxonomy" id="59893"/>
    <lineage>
        <taxon>Bacteria</taxon>
        <taxon>Bacillati</taxon>
        <taxon>Bacillota</taxon>
        <taxon>Bacilli</taxon>
        <taxon>Bacillales</taxon>
        <taxon>Paenibacillaceae</taxon>
        <taxon>Paenibacillus</taxon>
    </lineage>
</organism>
<dbReference type="Gene3D" id="1.10.260.40">
    <property type="entry name" value="lambda repressor-like DNA-binding domains"/>
    <property type="match status" value="1"/>
</dbReference>
<dbReference type="SMART" id="SM00530">
    <property type="entry name" value="HTH_XRE"/>
    <property type="match status" value="1"/>
</dbReference>
<feature type="domain" description="HTH cro/C1-type" evidence="1">
    <location>
        <begin position="6"/>
        <end position="64"/>
    </location>
</feature>
<accession>A0ABU1QJ31</accession>
<evidence type="ECO:0000313" key="2">
    <source>
        <dbReference type="EMBL" id="MDR6779664.1"/>
    </source>
</evidence>
<comment type="caution">
    <text evidence="2">The sequence shown here is derived from an EMBL/GenBank/DDBJ whole genome shotgun (WGS) entry which is preliminary data.</text>
</comment>
<dbReference type="PANTHER" id="PTHR37301">
    <property type="entry name" value="DNA-BINDING PROTEIN-RELATED"/>
    <property type="match status" value="1"/>
</dbReference>